<dbReference type="AlphaFoldDB" id="A0A8J6QUU6"/>
<dbReference type="EMBL" id="JACWUN010000009">
    <property type="protein sequence ID" value="MBD1400775.1"/>
    <property type="molecule type" value="Genomic_DNA"/>
</dbReference>
<feature type="transmembrane region" description="Helical" evidence="1">
    <location>
        <begin position="47"/>
        <end position="68"/>
    </location>
</feature>
<evidence type="ECO:0000313" key="2">
    <source>
        <dbReference type="EMBL" id="MBD1400775.1"/>
    </source>
</evidence>
<organism evidence="2 3">
    <name type="scientific">Pelovirga terrestris</name>
    <dbReference type="NCBI Taxonomy" id="2771352"/>
    <lineage>
        <taxon>Bacteria</taxon>
        <taxon>Pseudomonadati</taxon>
        <taxon>Thermodesulfobacteriota</taxon>
        <taxon>Desulfuromonadia</taxon>
        <taxon>Geobacterales</taxon>
        <taxon>Geobacteraceae</taxon>
        <taxon>Pelovirga</taxon>
    </lineage>
</organism>
<evidence type="ECO:0000313" key="3">
    <source>
        <dbReference type="Proteomes" id="UP000632828"/>
    </source>
</evidence>
<comment type="caution">
    <text evidence="2">The sequence shown here is derived from an EMBL/GenBank/DDBJ whole genome shotgun (WGS) entry which is preliminary data.</text>
</comment>
<dbReference type="RefSeq" id="WP_191155683.1">
    <property type="nucleotide sequence ID" value="NZ_JACWUN010000009.1"/>
</dbReference>
<keyword evidence="1" id="KW-0472">Membrane</keyword>
<proteinExistence type="predicted"/>
<keyword evidence="1" id="KW-0812">Transmembrane</keyword>
<sequence>MDILQVYMYGMLAAAVLALAWSFLLDKFDNNMPPTTRELILKLLARFAFLAFMFAVILGFLYLAIGLFRTA</sequence>
<feature type="transmembrane region" description="Helical" evidence="1">
    <location>
        <begin position="6"/>
        <end position="26"/>
    </location>
</feature>
<accession>A0A8J6QUU6</accession>
<name>A0A8J6QUU6_9BACT</name>
<gene>
    <name evidence="2" type="ORF">ICT70_08845</name>
</gene>
<dbReference type="Proteomes" id="UP000632828">
    <property type="component" value="Unassembled WGS sequence"/>
</dbReference>
<protein>
    <submittedName>
        <fullName evidence="2">Uncharacterized protein</fullName>
    </submittedName>
</protein>
<keyword evidence="3" id="KW-1185">Reference proteome</keyword>
<evidence type="ECO:0000256" key="1">
    <source>
        <dbReference type="SAM" id="Phobius"/>
    </source>
</evidence>
<reference evidence="2" key="1">
    <citation type="submission" date="2020-09" db="EMBL/GenBank/DDBJ databases">
        <title>Pelobacter alkaliphilus sp. nov., a novel anaerobic arsenate-reducing bacterium from terrestrial mud volcano.</title>
        <authorList>
            <person name="Khomyakova M.A."/>
            <person name="Merkel A.Y."/>
            <person name="Slobodkin A.I."/>
        </authorList>
    </citation>
    <scope>NUCLEOTIDE SEQUENCE</scope>
    <source>
        <strain evidence="2">M08fum</strain>
    </source>
</reference>
<keyword evidence="1" id="KW-1133">Transmembrane helix</keyword>